<sequence>MMDFSLQTPETNVDFNYIVGPGVTAMSENAAYEHRLHDFEQKHSPLSMYEMDTVQNPHNFQRQLMQKMFARPEQPAATSIAGAAPPVTVFRRLTDTFKEMTAYGVEK</sequence>
<gene>
    <name evidence="1" type="ORF">CYCCA115_LOCUS13683</name>
</gene>
<dbReference type="Proteomes" id="UP001295423">
    <property type="component" value="Unassembled WGS sequence"/>
</dbReference>
<evidence type="ECO:0000313" key="2">
    <source>
        <dbReference type="Proteomes" id="UP001295423"/>
    </source>
</evidence>
<name>A0AAD2PUY2_9STRA</name>
<protein>
    <submittedName>
        <fullName evidence="1">Uncharacterized protein</fullName>
    </submittedName>
</protein>
<accession>A0AAD2PUY2</accession>
<keyword evidence="2" id="KW-1185">Reference proteome</keyword>
<proteinExistence type="predicted"/>
<organism evidence="1 2">
    <name type="scientific">Cylindrotheca closterium</name>
    <dbReference type="NCBI Taxonomy" id="2856"/>
    <lineage>
        <taxon>Eukaryota</taxon>
        <taxon>Sar</taxon>
        <taxon>Stramenopiles</taxon>
        <taxon>Ochrophyta</taxon>
        <taxon>Bacillariophyta</taxon>
        <taxon>Bacillariophyceae</taxon>
        <taxon>Bacillariophycidae</taxon>
        <taxon>Bacillariales</taxon>
        <taxon>Bacillariaceae</taxon>
        <taxon>Cylindrotheca</taxon>
    </lineage>
</organism>
<evidence type="ECO:0000313" key="1">
    <source>
        <dbReference type="EMBL" id="CAJ1952721.1"/>
    </source>
</evidence>
<dbReference type="EMBL" id="CAKOGP040001814">
    <property type="protein sequence ID" value="CAJ1952721.1"/>
    <property type="molecule type" value="Genomic_DNA"/>
</dbReference>
<comment type="caution">
    <text evidence="1">The sequence shown here is derived from an EMBL/GenBank/DDBJ whole genome shotgun (WGS) entry which is preliminary data.</text>
</comment>
<reference evidence="1" key="1">
    <citation type="submission" date="2023-08" db="EMBL/GenBank/DDBJ databases">
        <authorList>
            <person name="Audoor S."/>
            <person name="Bilcke G."/>
        </authorList>
    </citation>
    <scope>NUCLEOTIDE SEQUENCE</scope>
</reference>
<dbReference type="AlphaFoldDB" id="A0AAD2PUY2"/>